<dbReference type="OrthoDB" id="7863575at2"/>
<organism evidence="2 3">
    <name type="scientific">Octadecabacter ascidiaceicola</name>
    <dbReference type="NCBI Taxonomy" id="1655543"/>
    <lineage>
        <taxon>Bacteria</taxon>
        <taxon>Pseudomonadati</taxon>
        <taxon>Pseudomonadota</taxon>
        <taxon>Alphaproteobacteria</taxon>
        <taxon>Rhodobacterales</taxon>
        <taxon>Roseobacteraceae</taxon>
        <taxon>Octadecabacter</taxon>
    </lineage>
</organism>
<reference evidence="3" key="1">
    <citation type="submission" date="2017-05" db="EMBL/GenBank/DDBJ databases">
        <authorList>
            <person name="Rodrigo-Torres L."/>
            <person name="Arahal R. D."/>
            <person name="Lucena T."/>
        </authorList>
    </citation>
    <scope>NUCLEOTIDE SEQUENCE [LARGE SCALE GENOMIC DNA]</scope>
    <source>
        <strain evidence="3">CECT 8868</strain>
    </source>
</reference>
<evidence type="ECO:0000256" key="1">
    <source>
        <dbReference type="SAM" id="SignalP"/>
    </source>
</evidence>
<dbReference type="Gene3D" id="2.40.50.870">
    <property type="entry name" value="Protein of unknown function (DUF3299)"/>
    <property type="match status" value="1"/>
</dbReference>
<gene>
    <name evidence="2" type="ORF">OCA8868_00749</name>
</gene>
<evidence type="ECO:0000313" key="3">
    <source>
        <dbReference type="Proteomes" id="UP000203464"/>
    </source>
</evidence>
<feature type="chain" id="PRO_5012986192" description="DUF3299 domain-containing protein" evidence="1">
    <location>
        <begin position="25"/>
        <end position="146"/>
    </location>
</feature>
<accession>A0A238JPA8</accession>
<dbReference type="EMBL" id="FXYD01000001">
    <property type="protein sequence ID" value="SMX32491.1"/>
    <property type="molecule type" value="Genomic_DNA"/>
</dbReference>
<proteinExistence type="predicted"/>
<protein>
    <recommendedName>
        <fullName evidence="4">DUF3299 domain-containing protein</fullName>
    </recommendedName>
</protein>
<sequence>MTKSTVSILALTAPLTAGATFVWADDNAAQWDLLSQIEVEEIITDTSYEVRKVFPSAIENGVEQFDISGYLVPLNEGVEISEFILISDMGFCPFCGSPEHGTSLQVSMAAPIAYEEGKRVTLRGALEAVTDPETWQTTLLNNARAL</sequence>
<dbReference type="AlphaFoldDB" id="A0A238JPA8"/>
<evidence type="ECO:0008006" key="4">
    <source>
        <dbReference type="Google" id="ProtNLM"/>
    </source>
</evidence>
<feature type="signal peptide" evidence="1">
    <location>
        <begin position="1"/>
        <end position="24"/>
    </location>
</feature>
<keyword evidence="3" id="KW-1185">Reference proteome</keyword>
<dbReference type="Proteomes" id="UP000203464">
    <property type="component" value="Unassembled WGS sequence"/>
</dbReference>
<evidence type="ECO:0000313" key="2">
    <source>
        <dbReference type="EMBL" id="SMX32491.1"/>
    </source>
</evidence>
<name>A0A238JPA8_9RHOB</name>
<keyword evidence="1" id="KW-0732">Signal</keyword>
<dbReference type="RefSeq" id="WP_093995159.1">
    <property type="nucleotide sequence ID" value="NZ_FXYD01000001.1"/>
</dbReference>